<keyword evidence="15" id="KW-1185">Reference proteome</keyword>
<keyword evidence="3 10" id="KW-1134">Transmembrane beta strand</keyword>
<keyword evidence="5 10" id="KW-0812">Transmembrane</keyword>
<dbReference type="SMART" id="SM00965">
    <property type="entry name" value="STN"/>
    <property type="match status" value="1"/>
</dbReference>
<evidence type="ECO:0000313" key="15">
    <source>
        <dbReference type="Proteomes" id="UP000271227"/>
    </source>
</evidence>
<dbReference type="InterPro" id="IPR039426">
    <property type="entry name" value="TonB-dep_rcpt-like"/>
</dbReference>
<dbReference type="GO" id="GO:0009279">
    <property type="term" value="C:cell outer membrane"/>
    <property type="evidence" value="ECO:0007669"/>
    <property type="project" value="UniProtKB-SubCell"/>
</dbReference>
<dbReference type="AlphaFoldDB" id="A0A3M0CXL1"/>
<dbReference type="InterPro" id="IPR000531">
    <property type="entry name" value="Beta-barrel_TonB"/>
</dbReference>
<evidence type="ECO:0000256" key="12">
    <source>
        <dbReference type="SAM" id="MobiDB-lite"/>
    </source>
</evidence>
<evidence type="ECO:0000256" key="10">
    <source>
        <dbReference type="PROSITE-ProRule" id="PRU01360"/>
    </source>
</evidence>
<evidence type="ECO:0000256" key="8">
    <source>
        <dbReference type="ARBA" id="ARBA00023136"/>
    </source>
</evidence>
<keyword evidence="8 10" id="KW-0472">Membrane</keyword>
<evidence type="ECO:0000256" key="1">
    <source>
        <dbReference type="ARBA" id="ARBA00004571"/>
    </source>
</evidence>
<comment type="subcellular location">
    <subcellularLocation>
        <location evidence="1 10">Cell outer membrane</location>
        <topology evidence="1 10">Multi-pass membrane protein</topology>
    </subcellularLocation>
</comment>
<comment type="caution">
    <text evidence="14">The sequence shown here is derived from an EMBL/GenBank/DDBJ whole genome shotgun (WGS) entry which is preliminary data.</text>
</comment>
<dbReference type="Gene3D" id="2.40.170.20">
    <property type="entry name" value="TonB-dependent receptor, beta-barrel domain"/>
    <property type="match status" value="1"/>
</dbReference>
<feature type="region of interest" description="Disordered" evidence="12">
    <location>
        <begin position="1"/>
        <end position="39"/>
    </location>
</feature>
<dbReference type="Gene3D" id="3.55.50.30">
    <property type="match status" value="1"/>
</dbReference>
<dbReference type="GO" id="GO:0006826">
    <property type="term" value="P:iron ion transport"/>
    <property type="evidence" value="ECO:0007669"/>
    <property type="project" value="UniProtKB-KW"/>
</dbReference>
<dbReference type="PANTHER" id="PTHR47234:SF3">
    <property type="entry name" value="SECRETIN_TONB SHORT N-TERMINAL DOMAIN-CONTAINING PROTEIN"/>
    <property type="match status" value="1"/>
</dbReference>
<sequence>MPPRQCRGDSGRPTSEAAHPVRSVVPRSDVPPSRLGGPVLRPQHAAVKGGWTCCFRGGARALRRADAAYFRRAGTGAGRFLCLVVSLCATVCAAVCASGGPVHALTAAAMGTAGRTDRPPDIRHIALDAQDLAAALQRVSLAFDVNILYTADLVAGRTTAGFAGYYDAAGALHRLAAGQGLDVVRVRGGTLALVRAPAAKHPPDPPPATAARQPTGGAAGTASGTTPSVSEIIVTGTRRAARTRFGSLSPIDVLSAGDIGLTASEEISDSLARLLPAFTAQRFPLNDGLIFVRPTTLRGLSPDQTLVLVNGKRRHRSAFLGLRGGQSVDITQVSPFSIERIEVLRDGASAQYGSDAIAGVINILLDDEPGHSAFGQFSEYYEGDGDNYRAGFQAGFGFAERGFLVTTFEYFDAARTSRTRQRPDALAFQAANPDLDVPNPVQNWGQPERDGIRFALNSQYALADTTDAYLFGTYGESDGVSDFNWRNPDTTSAFNPSDAFPGFDLRTLYPAGFTPQFGQEDRDISLTGGARGALGDGAFTWDASLGYGSNRIEYVMTDTINASLGPDSPTAFRPGTLEQREFNINLDFVHTLDIGNDAGPVNIAFGGERREETYEIEAGDPASFAIGPGAVDGLPSGSNGFPGYSDAQAGTFDQESYAAYVDVEVPLTSRWTLGLAGRYEDFSEFGDTLNGKLSTRFEITPTLALRATASTGFRAPTPGQLFSERTSQGLDTVTLNIFTRGRFSPQGAVADIISRRADADINPLTAEESENYSLGLAYSNNAGFSASIDVYQVNVDDRFGTSQTFTLTDAERAELVALGVPGGEGITSVNFFQNDFDTRTRGVDIVAAYTTQAGPGTLSLTAAYNYNETEVTDGSFVDARPDRVTFEEGLPRHNAVASAGYRIGAVSLFARAAFVGKWTDLSDTEAGGPFQTFGSEILIDAALTYRIDERVHVRLGGENIFDAYPDEATFQANRGLIYSRNAPYDTDGGLYYLRLGVDF</sequence>
<proteinExistence type="inferred from homology"/>
<dbReference type="EMBL" id="REFR01000009">
    <property type="protein sequence ID" value="RMB12286.1"/>
    <property type="molecule type" value="Genomic_DNA"/>
</dbReference>
<protein>
    <submittedName>
        <fullName evidence="14">Iron complex outermembrane receptor protein</fullName>
    </submittedName>
</protein>
<dbReference type="InterPro" id="IPR012910">
    <property type="entry name" value="Plug_dom"/>
</dbReference>
<dbReference type="PROSITE" id="PS52016">
    <property type="entry name" value="TONB_DEPENDENT_REC_3"/>
    <property type="match status" value="1"/>
</dbReference>
<dbReference type="SUPFAM" id="SSF56935">
    <property type="entry name" value="Porins"/>
    <property type="match status" value="1"/>
</dbReference>
<keyword evidence="4" id="KW-0410">Iron transport</keyword>
<evidence type="ECO:0000256" key="9">
    <source>
        <dbReference type="ARBA" id="ARBA00023237"/>
    </source>
</evidence>
<evidence type="ECO:0000256" key="7">
    <source>
        <dbReference type="ARBA" id="ARBA00023077"/>
    </source>
</evidence>
<dbReference type="InParanoid" id="A0A3M0CXL1"/>
<dbReference type="PANTHER" id="PTHR47234">
    <property type="match status" value="1"/>
</dbReference>
<dbReference type="Proteomes" id="UP000271227">
    <property type="component" value="Unassembled WGS sequence"/>
</dbReference>
<comment type="similarity">
    <text evidence="10 11">Belongs to the TonB-dependent receptor family.</text>
</comment>
<keyword evidence="9 10" id="KW-0998">Cell outer membrane</keyword>
<dbReference type="Gene3D" id="2.170.130.10">
    <property type="entry name" value="TonB-dependent receptor, plug domain"/>
    <property type="match status" value="1"/>
</dbReference>
<evidence type="ECO:0000256" key="3">
    <source>
        <dbReference type="ARBA" id="ARBA00022452"/>
    </source>
</evidence>
<evidence type="ECO:0000256" key="5">
    <source>
        <dbReference type="ARBA" id="ARBA00022692"/>
    </source>
</evidence>
<evidence type="ECO:0000256" key="11">
    <source>
        <dbReference type="RuleBase" id="RU003357"/>
    </source>
</evidence>
<keyword evidence="6" id="KW-0408">Iron</keyword>
<feature type="compositionally biased region" description="Low complexity" evidence="12">
    <location>
        <begin position="20"/>
        <end position="34"/>
    </location>
</feature>
<dbReference type="InterPro" id="IPR037066">
    <property type="entry name" value="Plug_dom_sf"/>
</dbReference>
<feature type="region of interest" description="Disordered" evidence="12">
    <location>
        <begin position="195"/>
        <end position="226"/>
    </location>
</feature>
<feature type="compositionally biased region" description="Low complexity" evidence="12">
    <location>
        <begin position="209"/>
        <end position="226"/>
    </location>
</feature>
<dbReference type="InterPro" id="IPR036942">
    <property type="entry name" value="Beta-barrel_TonB_sf"/>
</dbReference>
<keyword evidence="4" id="KW-0406">Ion transport</keyword>
<evidence type="ECO:0000313" key="14">
    <source>
        <dbReference type="EMBL" id="RMB12286.1"/>
    </source>
</evidence>
<accession>A0A3M0CXL1</accession>
<evidence type="ECO:0000256" key="4">
    <source>
        <dbReference type="ARBA" id="ARBA00022496"/>
    </source>
</evidence>
<reference evidence="14 15" key="1">
    <citation type="submission" date="2018-10" db="EMBL/GenBank/DDBJ databases">
        <title>Genomic Encyclopedia of Archaeal and Bacterial Type Strains, Phase II (KMG-II): from individual species to whole genera.</title>
        <authorList>
            <person name="Goeker M."/>
        </authorList>
    </citation>
    <scope>NUCLEOTIDE SEQUENCE [LARGE SCALE GENOMIC DNA]</scope>
    <source>
        <strain evidence="14 15">DSM 25217</strain>
    </source>
</reference>
<dbReference type="Pfam" id="PF00593">
    <property type="entry name" value="TonB_dep_Rec_b-barrel"/>
    <property type="match status" value="1"/>
</dbReference>
<dbReference type="CDD" id="cd01347">
    <property type="entry name" value="ligand_gated_channel"/>
    <property type="match status" value="1"/>
</dbReference>
<feature type="domain" description="Secretin/TonB short N-terminal" evidence="13">
    <location>
        <begin position="145"/>
        <end position="196"/>
    </location>
</feature>
<keyword evidence="7 11" id="KW-0798">TonB box</keyword>
<keyword evidence="14" id="KW-0675">Receptor</keyword>
<feature type="compositionally biased region" description="Basic and acidic residues" evidence="12">
    <location>
        <begin position="1"/>
        <end position="10"/>
    </location>
</feature>
<keyword evidence="2 10" id="KW-0813">Transport</keyword>
<evidence type="ECO:0000256" key="6">
    <source>
        <dbReference type="ARBA" id="ARBA00023004"/>
    </source>
</evidence>
<name>A0A3M0CXL1_9PROT</name>
<evidence type="ECO:0000259" key="13">
    <source>
        <dbReference type="SMART" id="SM00965"/>
    </source>
</evidence>
<evidence type="ECO:0000256" key="2">
    <source>
        <dbReference type="ARBA" id="ARBA00022448"/>
    </source>
</evidence>
<gene>
    <name evidence="14" type="ORF">BXY39_0779</name>
</gene>
<dbReference type="Pfam" id="PF07715">
    <property type="entry name" value="Plug"/>
    <property type="match status" value="1"/>
</dbReference>
<dbReference type="InterPro" id="IPR011662">
    <property type="entry name" value="Secretin/TonB_short_N"/>
</dbReference>
<organism evidence="14 15">
    <name type="scientific">Eilatimonas milleporae</name>
    <dbReference type="NCBI Taxonomy" id="911205"/>
    <lineage>
        <taxon>Bacteria</taxon>
        <taxon>Pseudomonadati</taxon>
        <taxon>Pseudomonadota</taxon>
        <taxon>Alphaproteobacteria</taxon>
        <taxon>Kordiimonadales</taxon>
        <taxon>Kordiimonadaceae</taxon>
        <taxon>Eilatimonas</taxon>
    </lineage>
</organism>